<name>A0AA88L719_ARTSF</name>
<reference evidence="4" key="1">
    <citation type="submission" date="2023-07" db="EMBL/GenBank/DDBJ databases">
        <title>Chromosome-level genome assembly of Artemia franciscana.</title>
        <authorList>
            <person name="Jo E."/>
        </authorList>
    </citation>
    <scope>NUCLEOTIDE SEQUENCE</scope>
    <source>
        <tissue evidence="4">Whole body</tissue>
    </source>
</reference>
<dbReference type="PROSITE" id="PS01180">
    <property type="entry name" value="CUB"/>
    <property type="match status" value="1"/>
</dbReference>
<dbReference type="EMBL" id="JAVRJZ010000008">
    <property type="protein sequence ID" value="KAK2719367.1"/>
    <property type="molecule type" value="Genomic_DNA"/>
</dbReference>
<evidence type="ECO:0000259" key="3">
    <source>
        <dbReference type="PROSITE" id="PS01180"/>
    </source>
</evidence>
<feature type="disulfide bond" evidence="2">
    <location>
        <begin position="323"/>
        <end position="350"/>
    </location>
</feature>
<proteinExistence type="predicted"/>
<accession>A0AA88L719</accession>
<evidence type="ECO:0000313" key="5">
    <source>
        <dbReference type="Proteomes" id="UP001187531"/>
    </source>
</evidence>
<feature type="domain" description="CUB" evidence="3">
    <location>
        <begin position="323"/>
        <end position="415"/>
    </location>
</feature>
<organism evidence="4 5">
    <name type="scientific">Artemia franciscana</name>
    <name type="common">Brine shrimp</name>
    <name type="synonym">Artemia sanfranciscana</name>
    <dbReference type="NCBI Taxonomy" id="6661"/>
    <lineage>
        <taxon>Eukaryota</taxon>
        <taxon>Metazoa</taxon>
        <taxon>Ecdysozoa</taxon>
        <taxon>Arthropoda</taxon>
        <taxon>Crustacea</taxon>
        <taxon>Branchiopoda</taxon>
        <taxon>Anostraca</taxon>
        <taxon>Artemiidae</taxon>
        <taxon>Artemia</taxon>
    </lineage>
</organism>
<dbReference type="InterPro" id="IPR035914">
    <property type="entry name" value="Sperma_CUB_dom_sf"/>
</dbReference>
<dbReference type="PANTHER" id="PTHR33236">
    <property type="entry name" value="INTRAFLAGELLAR TRANSPORT PROTEIN 122 FAMILY PROTEIN-RELATED"/>
    <property type="match status" value="1"/>
</dbReference>
<dbReference type="Proteomes" id="UP001187531">
    <property type="component" value="Unassembled WGS sequence"/>
</dbReference>
<gene>
    <name evidence="4" type="ORF">QYM36_005000</name>
</gene>
<comment type="caution">
    <text evidence="2">Lacks conserved residue(s) required for the propagation of feature annotation.</text>
</comment>
<dbReference type="PANTHER" id="PTHR33236:SF5">
    <property type="entry name" value="CUB DOMAIN-CONTAINING PROTEIN"/>
    <property type="match status" value="1"/>
</dbReference>
<evidence type="ECO:0000313" key="4">
    <source>
        <dbReference type="EMBL" id="KAK2719367.1"/>
    </source>
</evidence>
<dbReference type="AlphaFoldDB" id="A0AA88L719"/>
<dbReference type="InterPro" id="IPR058698">
    <property type="entry name" value="CUB_metazoa"/>
</dbReference>
<sequence>NPGYPNSVDGPLQCSLQVKKCSSNICQLRLDFHAFGIAQPEVQSATNANLATQCTTDAFTVTGVSNNVPVICGLNTNQHIYLDMTTNTDMFTLSFALGSVTGPPGQTFETSNQRYWNIKVSQIPCDGTIRAPDGCLQYYTAASGRLTSFNFDIVTPDNSRHLANQDYGICIRMAQGYCGICYTVCDSVDNAFSVSLGYNPNSGSYTTSTNGALPSVCTTDYVTILGAFIPQTGTQGNQAAQYADRICGTAFSTANTNGAANAPATVCLFSIFSVVRFSNDMCGSGTYNGTCLTAAECFAAGGSSNNTCAAGFGVCCVFLYRTCGGSTNRNCTYFQSPDYPSSSVSSSLQCSFTVNKCSADICQVRLDFLAFGLAQPETQSATNYPLATQCTTDSFTVTGASNNVPAICGLNTGQH</sequence>
<protein>
    <recommendedName>
        <fullName evidence="3">CUB domain-containing protein</fullName>
    </recommendedName>
</protein>
<evidence type="ECO:0000256" key="1">
    <source>
        <dbReference type="ARBA" id="ARBA00023157"/>
    </source>
</evidence>
<dbReference type="SUPFAM" id="SSF49854">
    <property type="entry name" value="Spermadhesin, CUB domain"/>
    <property type="match status" value="1"/>
</dbReference>
<keyword evidence="1 2" id="KW-1015">Disulfide bond</keyword>
<dbReference type="Gene3D" id="2.60.120.290">
    <property type="entry name" value="Spermadhesin, CUB domain"/>
    <property type="match status" value="1"/>
</dbReference>
<dbReference type="Pfam" id="PF26080">
    <property type="entry name" value="CUB_animal"/>
    <property type="match status" value="1"/>
</dbReference>
<dbReference type="InterPro" id="IPR000859">
    <property type="entry name" value="CUB_dom"/>
</dbReference>
<evidence type="ECO:0000256" key="2">
    <source>
        <dbReference type="PROSITE-ProRule" id="PRU00059"/>
    </source>
</evidence>
<comment type="caution">
    <text evidence="4">The sequence shown here is derived from an EMBL/GenBank/DDBJ whole genome shotgun (WGS) entry which is preliminary data.</text>
</comment>
<feature type="non-terminal residue" evidence="4">
    <location>
        <position position="415"/>
    </location>
</feature>
<keyword evidence="5" id="KW-1185">Reference proteome</keyword>
<feature type="non-terminal residue" evidence="4">
    <location>
        <position position="1"/>
    </location>
</feature>